<evidence type="ECO:0000313" key="3">
    <source>
        <dbReference type="Proteomes" id="UP000814207"/>
    </source>
</evidence>
<gene>
    <name evidence="2" type="ORF">GIW73_13955</name>
</gene>
<name>A0A9Q3X7Q2_PSESX</name>
<organism evidence="2 3">
    <name type="scientific">Pseudomonas syringae</name>
    <dbReference type="NCBI Taxonomy" id="317"/>
    <lineage>
        <taxon>Bacteria</taxon>
        <taxon>Pseudomonadati</taxon>
        <taxon>Pseudomonadota</taxon>
        <taxon>Gammaproteobacteria</taxon>
        <taxon>Pseudomonadales</taxon>
        <taxon>Pseudomonadaceae</taxon>
        <taxon>Pseudomonas</taxon>
    </lineage>
</organism>
<dbReference type="Proteomes" id="UP000814207">
    <property type="component" value="Unassembled WGS sequence"/>
</dbReference>
<evidence type="ECO:0000259" key="1">
    <source>
        <dbReference type="Pfam" id="PF01755"/>
    </source>
</evidence>
<reference evidence="2" key="1">
    <citation type="submission" date="2019-11" db="EMBL/GenBank/DDBJ databases">
        <title>Epiphytic Pseudomonas syringae from cherry orchards.</title>
        <authorList>
            <person name="Hulin M.T."/>
        </authorList>
    </citation>
    <scope>NUCLEOTIDE SEQUENCE</scope>
    <source>
        <strain evidence="2">PA-6-9A</strain>
    </source>
</reference>
<sequence length="221" mass="25227">MSKLLIDGALCISLKNREDRRALIKKEFAESGLDIDFIIVEPDVENPERGCFDSHMKCAALAIERNYAYVLILEDDATLLSFSPQHILRLNRFITRRAPKLLYLGATLGKLWLSWDRGIARLRAKGTFAYIMSNQGCQELIQLSPYSGKAIDNLFSKAFKAYCSFPLICNHQPEGVAKSDISVCRLKDGTSADELFWQQNLRRQFTQAFRNMGKTIIRRDI</sequence>
<protein>
    <recommendedName>
        <fullName evidence="1">Glycosyl transferase family 25 domain-containing protein</fullName>
    </recommendedName>
</protein>
<dbReference type="InterPro" id="IPR002654">
    <property type="entry name" value="Glyco_trans_25"/>
</dbReference>
<accession>A0A9Q3X7Q2</accession>
<feature type="domain" description="Glycosyl transferase family 25" evidence="1">
    <location>
        <begin position="46"/>
        <end position="81"/>
    </location>
</feature>
<proteinExistence type="predicted"/>
<dbReference type="EMBL" id="WKEU01000054">
    <property type="protein sequence ID" value="MCF5064042.1"/>
    <property type="molecule type" value="Genomic_DNA"/>
</dbReference>
<dbReference type="AlphaFoldDB" id="A0A9Q3X7Q2"/>
<evidence type="ECO:0000313" key="2">
    <source>
        <dbReference type="EMBL" id="MCF5064042.1"/>
    </source>
</evidence>
<comment type="caution">
    <text evidence="2">The sequence shown here is derived from an EMBL/GenBank/DDBJ whole genome shotgun (WGS) entry which is preliminary data.</text>
</comment>
<dbReference type="Pfam" id="PF01755">
    <property type="entry name" value="Glyco_transf_25"/>
    <property type="match status" value="1"/>
</dbReference>